<dbReference type="EMBL" id="QKZQ01000012">
    <property type="protein sequence ID" value="PZX40718.1"/>
    <property type="molecule type" value="Genomic_DNA"/>
</dbReference>
<protein>
    <submittedName>
        <fullName evidence="1">Putative transposase</fullName>
    </submittedName>
</protein>
<comment type="caution">
    <text evidence="1">The sequence shown here is derived from an EMBL/GenBank/DDBJ whole genome shotgun (WGS) entry which is preliminary data.</text>
</comment>
<reference evidence="1 2" key="1">
    <citation type="submission" date="2018-06" db="EMBL/GenBank/DDBJ databases">
        <title>Genomic Encyclopedia of Archaeal and Bacterial Type Strains, Phase II (KMG-II): from individual species to whole genera.</title>
        <authorList>
            <person name="Goeker M."/>
        </authorList>
    </citation>
    <scope>NUCLEOTIDE SEQUENCE [LARGE SCALE GENOMIC DNA]</scope>
    <source>
        <strain evidence="1 2">DSM 13087</strain>
    </source>
</reference>
<gene>
    <name evidence="1" type="ORF">LY56_02601</name>
</gene>
<organism evidence="1 2">
    <name type="scientific">Roseinatronobacter thiooxidans</name>
    <dbReference type="NCBI Taxonomy" id="121821"/>
    <lineage>
        <taxon>Bacteria</taxon>
        <taxon>Pseudomonadati</taxon>
        <taxon>Pseudomonadota</taxon>
        <taxon>Alphaproteobacteria</taxon>
        <taxon>Rhodobacterales</taxon>
        <taxon>Paracoccaceae</taxon>
        <taxon>Roseinatronobacter</taxon>
    </lineage>
</organism>
<keyword evidence="2" id="KW-1185">Reference proteome</keyword>
<dbReference type="AlphaFoldDB" id="A0A2W7PX35"/>
<dbReference type="Proteomes" id="UP000249364">
    <property type="component" value="Unassembled WGS sequence"/>
</dbReference>
<accession>A0A2W7PX35</accession>
<name>A0A2W7PX35_9RHOB</name>
<evidence type="ECO:0000313" key="2">
    <source>
        <dbReference type="Proteomes" id="UP000249364"/>
    </source>
</evidence>
<evidence type="ECO:0000313" key="1">
    <source>
        <dbReference type="EMBL" id="PZX40718.1"/>
    </source>
</evidence>
<sequence>MPEDVKFAFIAKQRHVCPVSWLCDVLEVSRSGFHAWLNRPISDQTILEAKLGTAIGKTF</sequence>
<dbReference type="OrthoDB" id="9803878at2"/>
<proteinExistence type="predicted"/>
<dbReference type="RefSeq" id="WP_071470011.1">
    <property type="nucleotide sequence ID" value="NZ_MEHT01000023.1"/>
</dbReference>